<protein>
    <recommendedName>
        <fullName evidence="1">Competence protein CoiA nuclease-like domain-containing protein</fullName>
    </recommendedName>
</protein>
<reference evidence="2 3" key="1">
    <citation type="submission" date="2015-03" db="EMBL/GenBank/DDBJ databases">
        <title>Genome sequence of Variovorax paradoxus TBEA6.</title>
        <authorList>
            <person name="Poehlein A."/>
            <person name="Schuldes J."/>
            <person name="Wuebbeler J.H."/>
            <person name="Hiessl S."/>
            <person name="Steinbuechel A."/>
            <person name="Daniel R."/>
        </authorList>
    </citation>
    <scope>NUCLEOTIDE SEQUENCE [LARGE SCALE GENOMIC DNA]</scope>
    <source>
        <strain evidence="2 3">TBEA6</strain>
    </source>
</reference>
<comment type="caution">
    <text evidence="2">The sequence shown here is derived from an EMBL/GenBank/DDBJ whole genome shotgun (WGS) entry which is preliminary data.</text>
</comment>
<feature type="domain" description="Competence protein CoiA nuclease-like" evidence="1">
    <location>
        <begin position="68"/>
        <end position="149"/>
    </location>
</feature>
<dbReference type="InterPro" id="IPR010330">
    <property type="entry name" value="CoiA_nuc"/>
</dbReference>
<evidence type="ECO:0000259" key="1">
    <source>
        <dbReference type="Pfam" id="PF06054"/>
    </source>
</evidence>
<sequence length="349" mass="38942">MPLRATSGDSNVHAFDFEEEQWAALKLSYRDLGLAMPCCGRGAIPKTSTLGNYFFAHSRKGPCKTAPETAQHLYCKQLIAQAARAAGWTVLTERPGSCPQGEEWIADVFCERGNAKIAFEVQMSPQTPEETLRRQRRYRDSGVRGAWFHAPRKGVYAVHTDKETPSFILEGVEVGTAPRVKGFPATLPEFVTALLSKRVTWEVPQFIRTLYVEYLNDACWACQKPVKQVCGMTSSDDTHWWYRPTSVAALSQTLGGVHLAVLPGELRALGLNEVGTQQVIQGKRTNWPHCNLCIHCTSPQNNFHVGEKLREAFQQLDRGDTVTSSLGVASFERIERDTPRWVYRAVGSA</sequence>
<accession>A0A0H2MAG4</accession>
<dbReference type="EMBL" id="JZWI01000006">
    <property type="protein sequence ID" value="KLN57662.1"/>
    <property type="molecule type" value="Genomic_DNA"/>
</dbReference>
<gene>
    <name evidence="2" type="ORF">VPARA_11750</name>
</gene>
<evidence type="ECO:0000313" key="2">
    <source>
        <dbReference type="EMBL" id="KLN57662.1"/>
    </source>
</evidence>
<dbReference type="Proteomes" id="UP000035170">
    <property type="component" value="Unassembled WGS sequence"/>
</dbReference>
<dbReference type="Pfam" id="PF06054">
    <property type="entry name" value="CoiA_nuc"/>
    <property type="match status" value="1"/>
</dbReference>
<dbReference type="AlphaFoldDB" id="A0A0H2MAG4"/>
<keyword evidence="3" id="KW-1185">Reference proteome</keyword>
<dbReference type="RefSeq" id="WP_047783677.1">
    <property type="nucleotide sequence ID" value="NZ_JZWI01000006.1"/>
</dbReference>
<organism evidence="2 3">
    <name type="scientific">Variovorax paradoxus</name>
    <dbReference type="NCBI Taxonomy" id="34073"/>
    <lineage>
        <taxon>Bacteria</taxon>
        <taxon>Pseudomonadati</taxon>
        <taxon>Pseudomonadota</taxon>
        <taxon>Betaproteobacteria</taxon>
        <taxon>Burkholderiales</taxon>
        <taxon>Comamonadaceae</taxon>
        <taxon>Variovorax</taxon>
    </lineage>
</organism>
<dbReference type="PATRIC" id="fig|34073.19.peg.1195"/>
<proteinExistence type="predicted"/>
<evidence type="ECO:0000313" key="3">
    <source>
        <dbReference type="Proteomes" id="UP000035170"/>
    </source>
</evidence>
<name>A0A0H2MAG4_VARPD</name>